<organism evidence="1 2">
    <name type="scientific">Schaalia georgiae F0490</name>
    <dbReference type="NCBI Taxonomy" id="1125717"/>
    <lineage>
        <taxon>Bacteria</taxon>
        <taxon>Bacillati</taxon>
        <taxon>Actinomycetota</taxon>
        <taxon>Actinomycetes</taxon>
        <taxon>Actinomycetales</taxon>
        <taxon>Actinomycetaceae</taxon>
        <taxon>Schaalia</taxon>
    </lineage>
</organism>
<keyword evidence="2" id="KW-1185">Reference proteome</keyword>
<sequence>MATPKSSDIIERTYLQYCDAIDKSFASTGIKLRIQKNNTEWRFNNNVELSVGNADITVSLFIRSPRMTKLRLEEEAIGLTSYDEILEDD</sequence>
<gene>
    <name evidence="1" type="ORF">HMPREF1317_1903</name>
</gene>
<accession>J0NFC7</accession>
<name>J0NFC7_9ACTO</name>
<proteinExistence type="predicted"/>
<dbReference type="AlphaFoldDB" id="J0NFC7"/>
<evidence type="ECO:0000313" key="1">
    <source>
        <dbReference type="EMBL" id="EJF43382.1"/>
    </source>
</evidence>
<protein>
    <submittedName>
        <fullName evidence="1">Uncharacterized protein</fullName>
    </submittedName>
</protein>
<dbReference type="Proteomes" id="UP000004578">
    <property type="component" value="Unassembled WGS sequence"/>
</dbReference>
<comment type="caution">
    <text evidence="1">The sequence shown here is derived from an EMBL/GenBank/DDBJ whole genome shotgun (WGS) entry which is preliminary data.</text>
</comment>
<dbReference type="EMBL" id="AKFS01000198">
    <property type="protein sequence ID" value="EJF43382.1"/>
    <property type="molecule type" value="Genomic_DNA"/>
</dbReference>
<evidence type="ECO:0000313" key="2">
    <source>
        <dbReference type="Proteomes" id="UP000004578"/>
    </source>
</evidence>
<reference evidence="1 2" key="1">
    <citation type="submission" date="2012-05" db="EMBL/GenBank/DDBJ databases">
        <authorList>
            <person name="Harkins D.M."/>
            <person name="Madupu R."/>
            <person name="Durkin A.S."/>
            <person name="Torralba M."/>
            <person name="Methe B."/>
            <person name="Sutton G.G."/>
            <person name="Nelson K.E."/>
        </authorList>
    </citation>
    <scope>NUCLEOTIDE SEQUENCE [LARGE SCALE GENOMIC DNA]</scope>
    <source>
        <strain evidence="1 2">F0490</strain>
    </source>
</reference>